<comment type="caution">
    <text evidence="2">The sequence shown here is derived from an EMBL/GenBank/DDBJ whole genome shotgun (WGS) entry which is preliminary data.</text>
</comment>
<accession>A0A6A5GWC6</accession>
<dbReference type="AlphaFoldDB" id="A0A6A5GWC6"/>
<dbReference type="SUPFAM" id="SSF101690">
    <property type="entry name" value="PAZ domain"/>
    <property type="match status" value="1"/>
</dbReference>
<evidence type="ECO:0008006" key="4">
    <source>
        <dbReference type="Google" id="ProtNLM"/>
    </source>
</evidence>
<dbReference type="InterPro" id="IPR036085">
    <property type="entry name" value="PAZ_dom_sf"/>
</dbReference>
<feature type="region of interest" description="Disordered" evidence="1">
    <location>
        <begin position="160"/>
        <end position="184"/>
    </location>
</feature>
<dbReference type="Gene3D" id="2.170.260.10">
    <property type="entry name" value="paz domain"/>
    <property type="match status" value="1"/>
</dbReference>
<protein>
    <recommendedName>
        <fullName evidence="4">PAZ domain-containing protein</fullName>
    </recommendedName>
</protein>
<reference evidence="2 3" key="1">
    <citation type="submission" date="2019-12" db="EMBL/GenBank/DDBJ databases">
        <title>Chromosome-level assembly of the Caenorhabditis remanei genome.</title>
        <authorList>
            <person name="Teterina A.A."/>
            <person name="Willis J.H."/>
            <person name="Phillips P.C."/>
        </authorList>
    </citation>
    <scope>NUCLEOTIDE SEQUENCE [LARGE SCALE GENOMIC DNA]</scope>
    <source>
        <strain evidence="2 3">PX506</strain>
        <tissue evidence="2">Whole organism</tissue>
    </source>
</reference>
<feature type="compositionally biased region" description="Polar residues" evidence="1">
    <location>
        <begin position="165"/>
        <end position="180"/>
    </location>
</feature>
<name>A0A6A5GWC6_CAERE</name>
<dbReference type="KEGG" id="crq:GCK72_015319"/>
<dbReference type="Proteomes" id="UP000483820">
    <property type="component" value="Chromosome IV"/>
</dbReference>
<dbReference type="GeneID" id="9827218"/>
<organism evidence="2 3">
    <name type="scientific">Caenorhabditis remanei</name>
    <name type="common">Caenorhabditis vulgaris</name>
    <dbReference type="NCBI Taxonomy" id="31234"/>
    <lineage>
        <taxon>Eukaryota</taxon>
        <taxon>Metazoa</taxon>
        <taxon>Ecdysozoa</taxon>
        <taxon>Nematoda</taxon>
        <taxon>Chromadorea</taxon>
        <taxon>Rhabditida</taxon>
        <taxon>Rhabditina</taxon>
        <taxon>Rhabditomorpha</taxon>
        <taxon>Rhabditoidea</taxon>
        <taxon>Rhabditidae</taxon>
        <taxon>Peloderinae</taxon>
        <taxon>Caenorhabditis</taxon>
    </lineage>
</organism>
<proteinExistence type="predicted"/>
<dbReference type="EMBL" id="WUAV01000004">
    <property type="protein sequence ID" value="KAF1758859.1"/>
    <property type="molecule type" value="Genomic_DNA"/>
</dbReference>
<evidence type="ECO:0000313" key="3">
    <source>
        <dbReference type="Proteomes" id="UP000483820"/>
    </source>
</evidence>
<dbReference type="RefSeq" id="XP_053585548.1">
    <property type="nucleotide sequence ID" value="XM_053730776.1"/>
</dbReference>
<evidence type="ECO:0000256" key="1">
    <source>
        <dbReference type="SAM" id="MobiDB-lite"/>
    </source>
</evidence>
<sequence>MLPGTTKPIVFPDDYIPPTSGSVDINLATYLVLKFGKHNHLSASEIREMNRHLRQMDVPLVWNGCNGLPVDLTCELSLDSTPRNHSFVKLVTRPGKGPKHQFVTVLSYFEKKYGITLNYSHSPLVRDNGGRMYPTEAIWILMFEQVDGVPLSPTTTDPQRFDGALNNTPIKTPTTFSTGENAPMRPQQLAHPQLLPLFEDTFKNMTLVGTIKIYKDGNSNLHVASG</sequence>
<gene>
    <name evidence="2" type="ORF">GCK72_015319</name>
</gene>
<dbReference type="CTD" id="9827218"/>
<evidence type="ECO:0000313" key="2">
    <source>
        <dbReference type="EMBL" id="KAF1758859.1"/>
    </source>
</evidence>